<name>A0A6C0JS96_9ZZZZ</name>
<dbReference type="AlphaFoldDB" id="A0A6C0JS96"/>
<feature type="compositionally biased region" description="Acidic residues" evidence="1">
    <location>
        <begin position="125"/>
        <end position="178"/>
    </location>
</feature>
<proteinExistence type="predicted"/>
<accession>A0A6C0JS96</accession>
<protein>
    <submittedName>
        <fullName evidence="2">Uncharacterized protein</fullName>
    </submittedName>
</protein>
<reference evidence="2" key="1">
    <citation type="journal article" date="2020" name="Nature">
        <title>Giant virus diversity and host interactions through global metagenomics.</title>
        <authorList>
            <person name="Schulz F."/>
            <person name="Roux S."/>
            <person name="Paez-Espino D."/>
            <person name="Jungbluth S."/>
            <person name="Walsh D.A."/>
            <person name="Denef V.J."/>
            <person name="McMahon K.D."/>
            <person name="Konstantinidis K.T."/>
            <person name="Eloe-Fadrosh E.A."/>
            <person name="Kyrpides N.C."/>
            <person name="Woyke T."/>
        </authorList>
    </citation>
    <scope>NUCLEOTIDE SEQUENCE</scope>
    <source>
        <strain evidence="2">GVMAG-S-1062768-28</strain>
    </source>
</reference>
<organism evidence="2">
    <name type="scientific">viral metagenome</name>
    <dbReference type="NCBI Taxonomy" id="1070528"/>
    <lineage>
        <taxon>unclassified sequences</taxon>
        <taxon>metagenomes</taxon>
        <taxon>organismal metagenomes</taxon>
    </lineage>
</organism>
<dbReference type="EMBL" id="MN740695">
    <property type="protein sequence ID" value="QHU08243.1"/>
    <property type="molecule type" value="Genomic_DNA"/>
</dbReference>
<evidence type="ECO:0000256" key="1">
    <source>
        <dbReference type="SAM" id="MobiDB-lite"/>
    </source>
</evidence>
<feature type="region of interest" description="Disordered" evidence="1">
    <location>
        <begin position="125"/>
        <end position="182"/>
    </location>
</feature>
<evidence type="ECO:0000313" key="2">
    <source>
        <dbReference type="EMBL" id="QHU08243.1"/>
    </source>
</evidence>
<sequence length="247" mass="28711">MLYVVTYIKMAIMTVARCHEMYLDENGNLTDIIPPPENDEWFRGIVAHEDFLIEDNVLMPGLLQQFLNENQPNQNPIDIVEQIENDLFNLMAQQIFMQFQANNIHIPLEQAQNILLHAVNNQDIDSDLEDDNSDDEDDTNEEDDNDTTEGEDNSTTEDEDNSTTEDEGDDSTTEDEEDNINRDMVDHVHEERQMLNRGRPYEVFLAEKNPVLITETFLDLLDHVDIIKIDSDSNSVYREGWTYFFNT</sequence>